<sequence length="90" mass="9653">MVSLGSITLATCGIMKLLLIHYPCLSIPRAGFVIAETLICLAAVFAQQFRWSGLPDLLFNGFISAACSVEMIESKTRPPKASPPHPAPKP</sequence>
<dbReference type="Proteomes" id="UP000325292">
    <property type="component" value="Chromosome"/>
</dbReference>
<gene>
    <name evidence="1" type="ORF">BXT84_01360</name>
</gene>
<organism evidence="1 2">
    <name type="scientific">Sulfobacillus thermotolerans</name>
    <dbReference type="NCBI Taxonomy" id="338644"/>
    <lineage>
        <taxon>Bacteria</taxon>
        <taxon>Bacillati</taxon>
        <taxon>Bacillota</taxon>
        <taxon>Clostridia</taxon>
        <taxon>Eubacteriales</taxon>
        <taxon>Clostridiales Family XVII. Incertae Sedis</taxon>
        <taxon>Sulfobacillus</taxon>
    </lineage>
</organism>
<keyword evidence="2" id="KW-1185">Reference proteome</keyword>
<reference evidence="1 2" key="1">
    <citation type="journal article" date="2019" name="Sci. Rep.">
        <title>Sulfobacillus thermotolerans: new insights into resistance and metabolic capacities of acidophilic chemolithotrophs.</title>
        <authorList>
            <person name="Panyushkina A.E."/>
            <person name="Babenko V.V."/>
            <person name="Nikitina A.S."/>
            <person name="Selezneva O.V."/>
            <person name="Tsaplina I.A."/>
            <person name="Letarova M.A."/>
            <person name="Kostryukova E.S."/>
            <person name="Letarov A.V."/>
        </authorList>
    </citation>
    <scope>NUCLEOTIDE SEQUENCE [LARGE SCALE GENOMIC DNA]</scope>
    <source>
        <strain evidence="1 2">Kr1</strain>
    </source>
</reference>
<evidence type="ECO:0000313" key="2">
    <source>
        <dbReference type="Proteomes" id="UP000325292"/>
    </source>
</evidence>
<protein>
    <recommendedName>
        <fullName evidence="3">VanZ-like domain-containing protein</fullName>
    </recommendedName>
</protein>
<dbReference type="EMBL" id="CP019454">
    <property type="protein sequence ID" value="AUW92768.1"/>
    <property type="molecule type" value="Genomic_DNA"/>
</dbReference>
<evidence type="ECO:0008006" key="3">
    <source>
        <dbReference type="Google" id="ProtNLM"/>
    </source>
</evidence>
<name>A0ABN5GZI6_9FIRM</name>
<evidence type="ECO:0000313" key="1">
    <source>
        <dbReference type="EMBL" id="AUW92768.1"/>
    </source>
</evidence>
<proteinExistence type="predicted"/>
<accession>A0ABN5GZI6</accession>